<feature type="region of interest" description="Disordered" evidence="1">
    <location>
        <begin position="300"/>
        <end position="321"/>
    </location>
</feature>
<evidence type="ECO:0000256" key="1">
    <source>
        <dbReference type="SAM" id="MobiDB-lite"/>
    </source>
</evidence>
<organism evidence="2 3">
    <name type="scientific">Hondaea fermentalgiana</name>
    <dbReference type="NCBI Taxonomy" id="2315210"/>
    <lineage>
        <taxon>Eukaryota</taxon>
        <taxon>Sar</taxon>
        <taxon>Stramenopiles</taxon>
        <taxon>Bigyra</taxon>
        <taxon>Labyrinthulomycetes</taxon>
        <taxon>Thraustochytrida</taxon>
        <taxon>Thraustochytriidae</taxon>
        <taxon>Hondaea</taxon>
    </lineage>
</organism>
<sequence>MARIRALPEAHAGVSLSGSAERQGKVRNASFALSLALAVEGRSMVRPSVDACACSNLSTTGYAPTAAAAANRASPSGAGPLAAAAAAGRKRTRDADSTFLSTDRLNMARKLMRGLIPYYGIGLQDSDNAKVKEALAELKRHFEANGDEVFNVAAVLIDKQFNTGGQGPTANLLDVQAVCEFFCTESVETILKHARRTFYYATLDTLNSETPSSFPFRYTDPKPIHSNSSEVAQDAKLRLSTVRPSLTKEMNRLLVTLEDTAHKVLEAVSSADVEELSNEQRTAVERCAAMLQDILLRGDARTPVAPGQPPPLHPSSTGSGVGAGSAGALGAFAAGTSASALPMTPSMYQPVPAMMTAAVNSSLLQRQHHQNATHANWLALSHQLHGSLGTPNNFNINAASAAMAPSAPGANIVAASSSSSNVSSAASAGDRASSRNPVPSSASTTTATEMVPSSSQQTTAALLISNAAEHRRNAQTTHENQRPLQHALPPGFFSQPYVFPRHLASHEQLAAAHAAMAHGQLAAAHAAMAHGVPGQVDQGNLPNPEAALLPGIPAGQGAPDQMQLDQFYRFFDAAAERKNNR</sequence>
<comment type="caution">
    <text evidence="2">The sequence shown here is derived from an EMBL/GenBank/DDBJ whole genome shotgun (WGS) entry which is preliminary data.</text>
</comment>
<dbReference type="InParanoid" id="A0A2R5G615"/>
<reference evidence="2 3" key="1">
    <citation type="submission" date="2017-12" db="EMBL/GenBank/DDBJ databases">
        <title>Sequencing, de novo assembly and annotation of complete genome of a new Thraustochytrid species, strain FCC1311.</title>
        <authorList>
            <person name="Sedici K."/>
            <person name="Godart F."/>
            <person name="Aiese Cigliano R."/>
            <person name="Sanseverino W."/>
            <person name="Barakat M."/>
            <person name="Ortet P."/>
            <person name="Marechal E."/>
            <person name="Cagnac O."/>
            <person name="Amato A."/>
        </authorList>
    </citation>
    <scope>NUCLEOTIDE SEQUENCE [LARGE SCALE GENOMIC DNA]</scope>
</reference>
<evidence type="ECO:0000313" key="3">
    <source>
        <dbReference type="Proteomes" id="UP000241890"/>
    </source>
</evidence>
<dbReference type="EMBL" id="BEYU01000021">
    <property type="protein sequence ID" value="GBG26486.1"/>
    <property type="molecule type" value="Genomic_DNA"/>
</dbReference>
<keyword evidence="3" id="KW-1185">Reference proteome</keyword>
<proteinExistence type="predicted"/>
<feature type="compositionally biased region" description="Low complexity" evidence="1">
    <location>
        <begin position="422"/>
        <end position="448"/>
    </location>
</feature>
<gene>
    <name evidence="2" type="ORF">FCC1311_027072</name>
</gene>
<dbReference type="AlphaFoldDB" id="A0A2R5G615"/>
<protein>
    <submittedName>
        <fullName evidence="2">Uncharacterized protein</fullName>
    </submittedName>
</protein>
<name>A0A2R5G615_9STRA</name>
<dbReference type="Proteomes" id="UP000241890">
    <property type="component" value="Unassembled WGS sequence"/>
</dbReference>
<accession>A0A2R5G615</accession>
<feature type="region of interest" description="Disordered" evidence="1">
    <location>
        <begin position="422"/>
        <end position="458"/>
    </location>
</feature>
<evidence type="ECO:0000313" key="2">
    <source>
        <dbReference type="EMBL" id="GBG26486.1"/>
    </source>
</evidence>